<evidence type="ECO:0000256" key="3">
    <source>
        <dbReference type="RuleBase" id="RU362003"/>
    </source>
</evidence>
<dbReference type="NCBIfam" id="TIGR01507">
    <property type="entry name" value="hopene_cyclase"/>
    <property type="match status" value="1"/>
</dbReference>
<dbReference type="InterPro" id="IPR006400">
    <property type="entry name" value="Hopene-cyclase"/>
</dbReference>
<evidence type="ECO:0000259" key="4">
    <source>
        <dbReference type="Pfam" id="PF13243"/>
    </source>
</evidence>
<dbReference type="EMBL" id="JAVRRJ010000001">
    <property type="protein sequence ID" value="KAK5089868.1"/>
    <property type="molecule type" value="Genomic_DNA"/>
</dbReference>
<dbReference type="SUPFAM" id="SSF48239">
    <property type="entry name" value="Terpenoid cyclases/Protein prenyltransferases"/>
    <property type="match status" value="2"/>
</dbReference>
<accession>A0AAN7YIZ5</accession>
<dbReference type="InterPro" id="IPR032697">
    <property type="entry name" value="SQ_cyclase_N"/>
</dbReference>
<dbReference type="GO" id="GO:0016104">
    <property type="term" value="P:triterpenoid biosynthetic process"/>
    <property type="evidence" value="ECO:0007669"/>
    <property type="project" value="InterPro"/>
</dbReference>
<feature type="domain" description="Squalene cyclase N-terminal" evidence="5">
    <location>
        <begin position="46"/>
        <end position="343"/>
    </location>
</feature>
<dbReference type="EC" id="5.4.99.-" evidence="3"/>
<dbReference type="InterPro" id="IPR008930">
    <property type="entry name" value="Terpenoid_cyclase/PrenylTrfase"/>
</dbReference>
<reference evidence="6 7" key="1">
    <citation type="submission" date="2023-08" db="EMBL/GenBank/DDBJ databases">
        <title>Black Yeasts Isolated from many extreme environments.</title>
        <authorList>
            <person name="Coleine C."/>
            <person name="Stajich J.E."/>
            <person name="Selbmann L."/>
        </authorList>
    </citation>
    <scope>NUCLEOTIDE SEQUENCE [LARGE SCALE GENOMIC DNA]</scope>
    <source>
        <strain evidence="6 7">CCFEE 5910</strain>
    </source>
</reference>
<sequence>MSLNYEGRSLNAIRNQNTSTIQMLLVKNSSIHEDLRQLTSRAAGSAEVYAFQQVHADGHWCGKLFCDVSITCEYVFLMFWLKLDISKDQGAFVHHIQRAQRADGSWGLVPDAPGHASPSTEAYLALKLLGVDPELPLMRRARAFILSQGGMASIRNITRIWLALFGILPWSALPQMPAELILFPSNTPFSVYKFASWARALIVPLLILDHHKPAFDLPDTETSSDRYLDELWLDPLKKDIAYGKSYTSLASDREWTALAMKLSDKFLYHLTSTGLFPSSWTRKMALRKCLEWIFAHIEPSGHYPPGNPPGFIAVVAMHVANIGMNDPRFVRALQALDTFVIREKGEAWVQTTDSPVWDTILMSTALLDLESGLGERVEVRKAHIRDALQWVKDRQIKYGSSGDWRTYRPLINPGCWSIQYFDTWNPDLDDTAAAVIVLLKHDPSLVESDIIVSAVEWILGMQNSDAGWGTFEAENTNFYLEKLPFCDTSGLLCDASMPDVTGRALEALGGAKKEGAMELHDRLKRVHQACDRAIQYLITHQEVNGAWYGRWAVNYIFGTSTVLCGLQYFTGLTEFHHLNENVERGLRFLSSWQNTDGGWGESSRSYSWKPCEYIEGKDNDIPTCGSTPSQTAWALMGLLAYLPAGNSSVQRGIKHLIDTQTTTGQDLTDQGTRVNGTTAEVQGKTWPEEVIHTGTSLPGWMMLRYEYYKHYFPMMALGRYLAKVEEAEALVQ</sequence>
<dbReference type="Gene3D" id="1.50.10.20">
    <property type="match status" value="2"/>
</dbReference>
<comment type="similarity">
    <text evidence="3">Belongs to the terpene cyclase/mutase family.</text>
</comment>
<organism evidence="6 7">
    <name type="scientific">Lithohypha guttulata</name>
    <dbReference type="NCBI Taxonomy" id="1690604"/>
    <lineage>
        <taxon>Eukaryota</taxon>
        <taxon>Fungi</taxon>
        <taxon>Dikarya</taxon>
        <taxon>Ascomycota</taxon>
        <taxon>Pezizomycotina</taxon>
        <taxon>Eurotiomycetes</taxon>
        <taxon>Chaetothyriomycetidae</taxon>
        <taxon>Chaetothyriales</taxon>
        <taxon>Trichomeriaceae</taxon>
        <taxon>Lithohypha</taxon>
    </lineage>
</organism>
<evidence type="ECO:0000313" key="7">
    <source>
        <dbReference type="Proteomes" id="UP001309876"/>
    </source>
</evidence>
<dbReference type="InterPro" id="IPR032696">
    <property type="entry name" value="SQ_cyclase_C"/>
</dbReference>
<proteinExistence type="inferred from homology"/>
<keyword evidence="2 3" id="KW-0413">Isomerase</keyword>
<dbReference type="Pfam" id="PF13243">
    <property type="entry name" value="SQHop_cyclase_C"/>
    <property type="match status" value="1"/>
</dbReference>
<evidence type="ECO:0000313" key="6">
    <source>
        <dbReference type="EMBL" id="KAK5089868.1"/>
    </source>
</evidence>
<dbReference type="NCBIfam" id="TIGR01787">
    <property type="entry name" value="squalene_cyclas"/>
    <property type="match status" value="1"/>
</dbReference>
<dbReference type="Proteomes" id="UP001309876">
    <property type="component" value="Unassembled WGS sequence"/>
</dbReference>
<dbReference type="PANTHER" id="PTHR11764">
    <property type="entry name" value="TERPENE CYCLASE/MUTASE FAMILY MEMBER"/>
    <property type="match status" value="1"/>
</dbReference>
<feature type="domain" description="Squalene cyclase C-terminal" evidence="4">
    <location>
        <begin position="354"/>
        <end position="721"/>
    </location>
</feature>
<dbReference type="GO" id="GO:0005811">
    <property type="term" value="C:lipid droplet"/>
    <property type="evidence" value="ECO:0007669"/>
    <property type="project" value="InterPro"/>
</dbReference>
<keyword evidence="1" id="KW-0677">Repeat</keyword>
<evidence type="ECO:0000256" key="2">
    <source>
        <dbReference type="ARBA" id="ARBA00023235"/>
    </source>
</evidence>
<dbReference type="GO" id="GO:0016866">
    <property type="term" value="F:intramolecular transferase activity"/>
    <property type="evidence" value="ECO:0007669"/>
    <property type="project" value="InterPro"/>
</dbReference>
<evidence type="ECO:0000259" key="5">
    <source>
        <dbReference type="Pfam" id="PF13249"/>
    </source>
</evidence>
<gene>
    <name evidence="6" type="ORF">LTR05_000035</name>
</gene>
<dbReference type="PANTHER" id="PTHR11764:SF82">
    <property type="entry name" value="TERPENE CYCLASE_MUTASE FAMILY MEMBER"/>
    <property type="match status" value="1"/>
</dbReference>
<keyword evidence="7" id="KW-1185">Reference proteome</keyword>
<protein>
    <recommendedName>
        <fullName evidence="3">Terpene cyclase/mutase family member</fullName>
        <ecNumber evidence="3">5.4.99.-</ecNumber>
    </recommendedName>
</protein>
<name>A0AAN7YIZ5_9EURO</name>
<dbReference type="InterPro" id="IPR018333">
    <property type="entry name" value="Squalene_cyclase"/>
</dbReference>
<dbReference type="AlphaFoldDB" id="A0AAN7YIZ5"/>
<comment type="caution">
    <text evidence="6">The sequence shown here is derived from an EMBL/GenBank/DDBJ whole genome shotgun (WGS) entry which is preliminary data.</text>
</comment>
<dbReference type="Pfam" id="PF13249">
    <property type="entry name" value="SQHop_cyclase_N"/>
    <property type="match status" value="1"/>
</dbReference>
<evidence type="ECO:0000256" key="1">
    <source>
        <dbReference type="ARBA" id="ARBA00022737"/>
    </source>
</evidence>